<evidence type="ECO:0000256" key="7">
    <source>
        <dbReference type="ARBA" id="ARBA00022989"/>
    </source>
</evidence>
<gene>
    <name evidence="13" type="ORF">HXX76_011734</name>
</gene>
<comment type="similarity">
    <text evidence="2">Belongs to the diacylglycerol acyltransferase family.</text>
</comment>
<dbReference type="Proteomes" id="UP000650467">
    <property type="component" value="Unassembled WGS sequence"/>
</dbReference>
<comment type="subcellular location">
    <subcellularLocation>
        <location evidence="1">Endoplasmic reticulum membrane</location>
        <topology evidence="1">Multi-pass membrane protein</topology>
    </subcellularLocation>
</comment>
<evidence type="ECO:0000313" key="13">
    <source>
        <dbReference type="EMBL" id="KAG2426507.1"/>
    </source>
</evidence>
<name>A0A835VRH1_CHLIN</name>
<feature type="compositionally biased region" description="Gly residues" evidence="11">
    <location>
        <begin position="809"/>
        <end position="823"/>
    </location>
</feature>
<feature type="region of interest" description="Disordered" evidence="11">
    <location>
        <begin position="550"/>
        <end position="571"/>
    </location>
</feature>
<feature type="compositionally biased region" description="Low complexity" evidence="11">
    <location>
        <begin position="778"/>
        <end position="795"/>
    </location>
</feature>
<dbReference type="PANTHER" id="PTHR12317">
    <property type="entry name" value="DIACYLGLYCEROL O-ACYLTRANSFERASE"/>
    <property type="match status" value="1"/>
</dbReference>
<keyword evidence="3" id="KW-0444">Lipid biosynthesis</keyword>
<dbReference type="InterPro" id="IPR007130">
    <property type="entry name" value="DAGAT"/>
</dbReference>
<comment type="caution">
    <text evidence="13">The sequence shown here is derived from an EMBL/GenBank/DDBJ whole genome shotgun (WGS) entry which is preliminary data.</text>
</comment>
<feature type="region of interest" description="Disordered" evidence="11">
    <location>
        <begin position="993"/>
        <end position="1045"/>
    </location>
</feature>
<keyword evidence="8" id="KW-0443">Lipid metabolism</keyword>
<proteinExistence type="inferred from homology"/>
<feature type="transmembrane region" description="Helical" evidence="12">
    <location>
        <begin position="383"/>
        <end position="405"/>
    </location>
</feature>
<dbReference type="EMBL" id="JAEHOC010000047">
    <property type="protein sequence ID" value="KAG2426507.1"/>
    <property type="molecule type" value="Genomic_DNA"/>
</dbReference>
<feature type="transmembrane region" description="Helical" evidence="12">
    <location>
        <begin position="249"/>
        <end position="268"/>
    </location>
</feature>
<evidence type="ECO:0000256" key="2">
    <source>
        <dbReference type="ARBA" id="ARBA00005420"/>
    </source>
</evidence>
<feature type="transmembrane region" description="Helical" evidence="12">
    <location>
        <begin position="346"/>
        <end position="368"/>
    </location>
</feature>
<feature type="compositionally biased region" description="Low complexity" evidence="11">
    <location>
        <begin position="881"/>
        <end position="890"/>
    </location>
</feature>
<keyword evidence="14" id="KW-1185">Reference proteome</keyword>
<keyword evidence="5 12" id="KW-0812">Transmembrane</keyword>
<feature type="compositionally biased region" description="Basic and acidic residues" evidence="11">
    <location>
        <begin position="997"/>
        <end position="1007"/>
    </location>
</feature>
<evidence type="ECO:0000256" key="6">
    <source>
        <dbReference type="ARBA" id="ARBA00022824"/>
    </source>
</evidence>
<keyword evidence="10" id="KW-0012">Acyltransferase</keyword>
<feature type="compositionally biased region" description="Low complexity" evidence="11">
    <location>
        <begin position="293"/>
        <end position="312"/>
    </location>
</feature>
<feature type="region of interest" description="Disordered" evidence="11">
    <location>
        <begin position="765"/>
        <end position="836"/>
    </location>
</feature>
<keyword evidence="9 12" id="KW-0472">Membrane</keyword>
<feature type="transmembrane region" description="Helical" evidence="12">
    <location>
        <begin position="223"/>
        <end position="243"/>
    </location>
</feature>
<feature type="region of interest" description="Disordered" evidence="11">
    <location>
        <begin position="854"/>
        <end position="890"/>
    </location>
</feature>
<protein>
    <recommendedName>
        <fullName evidence="15">Diacylglycerol O-acyltransferase</fullName>
    </recommendedName>
</protein>
<reference evidence="13" key="1">
    <citation type="journal article" date="2020" name="bioRxiv">
        <title>Comparative genomics of Chlamydomonas.</title>
        <authorList>
            <person name="Craig R.J."/>
            <person name="Hasan A.R."/>
            <person name="Ness R.W."/>
            <person name="Keightley P.D."/>
        </authorList>
    </citation>
    <scope>NUCLEOTIDE SEQUENCE</scope>
    <source>
        <strain evidence="13">SAG 7.73</strain>
    </source>
</reference>
<dbReference type="GO" id="GO:0004144">
    <property type="term" value="F:diacylglycerol O-acyltransferase activity"/>
    <property type="evidence" value="ECO:0007669"/>
    <property type="project" value="UniProtKB-ARBA"/>
</dbReference>
<feature type="compositionally biased region" description="Low complexity" evidence="11">
    <location>
        <begin position="680"/>
        <end position="695"/>
    </location>
</feature>
<dbReference type="PANTHER" id="PTHR12317:SF34">
    <property type="entry name" value="ACYLTRANSFERASE"/>
    <property type="match status" value="1"/>
</dbReference>
<dbReference type="Pfam" id="PF03982">
    <property type="entry name" value="DAGAT"/>
    <property type="match status" value="2"/>
</dbReference>
<feature type="region of interest" description="Disordered" evidence="11">
    <location>
        <begin position="141"/>
        <end position="189"/>
    </location>
</feature>
<evidence type="ECO:0008006" key="15">
    <source>
        <dbReference type="Google" id="ProtNLM"/>
    </source>
</evidence>
<evidence type="ECO:0000256" key="5">
    <source>
        <dbReference type="ARBA" id="ARBA00022692"/>
    </source>
</evidence>
<dbReference type="GO" id="GO:0005789">
    <property type="term" value="C:endoplasmic reticulum membrane"/>
    <property type="evidence" value="ECO:0007669"/>
    <property type="project" value="UniProtKB-SubCell"/>
</dbReference>
<feature type="compositionally biased region" description="Low complexity" evidence="11">
    <location>
        <begin position="172"/>
        <end position="181"/>
    </location>
</feature>
<evidence type="ECO:0000256" key="9">
    <source>
        <dbReference type="ARBA" id="ARBA00023136"/>
    </source>
</evidence>
<dbReference type="OrthoDB" id="264532at2759"/>
<sequence>MECLASLPSALGPLSRLASAIFTCAFPFEYSAHVARNLGKSAELGRLCREVLFFPLRGGKRHTVFQVFAWALWVLSAAISLHTWHSALTGDGASGSPIGCRRLLLGLHLDAASGAAAVSGLWSQLFLIKALLVFDAGAGRRRRSQGSSHDAATERDSLSAGHVRTVKGQRGQRGTAAPPGAARGGGRRPAGGGRVLLAQQVSDGSHTPFENQQLLAPRAAAHVVCWLGGGAMSVTGCLLLLALEHMPDTQSRVLYCCLALSCVFIGASSTHGLGGYLRHVAAGAARSAGAAIRRSGSGSSSSGGSCRPAAGSEEAEMEAEGGGSSGSSSVEGRGWRFFQPFQGGSVFVATQAIGWTLFSASVVCVLLLAKRLVAGVGYCLRCWALAAGALIMATQLVLGLSILTYQQRGAARRLLLRPALRHPRAELERAAGLVMPVVLMYLPLHISLAAVAATFVLLPPGRAAAAVAGVLLPYFTLTLRGHPAHTGCRRWPWLCAWFSRNVESSLAWWAGRLEVVRDFDGTADQAAEVALLLQAAAAAAAAGGGGVAAEAAASEEEKEEEEEEAAGAGDGGKRRAARRYVLGFHPHGLYPTGAGFVPLMPTIQAAFPGRSILTLTANIVHYAPGLRDIAGWAGFRQVTRATFRRALHDTGAALLCPGGQAELVYADRAFPRPPQPPTQPQQQQKEQQQQRRLMPQPISAAAAGPAAGPLLRLLGSIWGRRAGSAAAAAAAPPPPCTVTCTTPSGSHTTLVSAYTPPPPPAPALAAPAPLAPAPAAPAPTAAAPAGGGAAVQAGPPGSGGGAAAERDGGLGGRAGAEGGGEDGAAGARPGAEGGAGAGGGVTAIVASSASTASLSALPHSGGKGGWQPQQHQLPVYPPAAPLSSSSPSASPHQLVVYSGHQGFVRLALEEGAWLVPVLAIGETLQLANLISAPDLQRATYKRLGFPVPFILAGRWGVTTLPLRNPLVYVLGKPLAPPAGWAAERRQQLAALQPNAVRRQEEEGKHGGEEEEAGAEGAGAGAAGLRRRRRGGDACGGGQRDVAPAAAPSTAGGACVVVPQAVVDAYHAAFYASVADLWARHHHRHPVLCRAELVFEWGRHGPPPGWK</sequence>
<dbReference type="AlphaFoldDB" id="A0A835VRH1"/>
<feature type="region of interest" description="Disordered" evidence="11">
    <location>
        <begin position="669"/>
        <end position="695"/>
    </location>
</feature>
<evidence type="ECO:0000256" key="10">
    <source>
        <dbReference type="ARBA" id="ARBA00023315"/>
    </source>
</evidence>
<evidence type="ECO:0000256" key="3">
    <source>
        <dbReference type="ARBA" id="ARBA00022516"/>
    </source>
</evidence>
<evidence type="ECO:0000256" key="4">
    <source>
        <dbReference type="ARBA" id="ARBA00022679"/>
    </source>
</evidence>
<organism evidence="13 14">
    <name type="scientific">Chlamydomonas incerta</name>
    <dbReference type="NCBI Taxonomy" id="51695"/>
    <lineage>
        <taxon>Eukaryota</taxon>
        <taxon>Viridiplantae</taxon>
        <taxon>Chlorophyta</taxon>
        <taxon>core chlorophytes</taxon>
        <taxon>Chlorophyceae</taxon>
        <taxon>CS clade</taxon>
        <taxon>Chlamydomonadales</taxon>
        <taxon>Chlamydomonadaceae</taxon>
        <taxon>Chlamydomonas</taxon>
    </lineage>
</organism>
<feature type="region of interest" description="Disordered" evidence="11">
    <location>
        <begin position="293"/>
        <end position="329"/>
    </location>
</feature>
<accession>A0A835VRH1</accession>
<keyword evidence="4" id="KW-0808">Transferase</keyword>
<feature type="transmembrane region" description="Helical" evidence="12">
    <location>
        <begin position="430"/>
        <end position="457"/>
    </location>
</feature>
<keyword evidence="6" id="KW-0256">Endoplasmic reticulum</keyword>
<evidence type="ECO:0000256" key="12">
    <source>
        <dbReference type="SAM" id="Phobius"/>
    </source>
</evidence>
<evidence type="ECO:0000313" key="14">
    <source>
        <dbReference type="Proteomes" id="UP000650467"/>
    </source>
</evidence>
<evidence type="ECO:0000256" key="8">
    <source>
        <dbReference type="ARBA" id="ARBA00023098"/>
    </source>
</evidence>
<keyword evidence="7 12" id="KW-1133">Transmembrane helix</keyword>
<evidence type="ECO:0000256" key="11">
    <source>
        <dbReference type="SAM" id="MobiDB-lite"/>
    </source>
</evidence>
<evidence type="ECO:0000256" key="1">
    <source>
        <dbReference type="ARBA" id="ARBA00004477"/>
    </source>
</evidence>
<feature type="compositionally biased region" description="Acidic residues" evidence="11">
    <location>
        <begin position="553"/>
        <end position="565"/>
    </location>
</feature>
<dbReference type="GO" id="GO:0006629">
    <property type="term" value="P:lipid metabolic process"/>
    <property type="evidence" value="ECO:0007669"/>
    <property type="project" value="UniProtKB-KW"/>
</dbReference>